<keyword evidence="3" id="KW-1185">Reference proteome</keyword>
<dbReference type="AlphaFoldDB" id="A0A4C1XSF6"/>
<dbReference type="EMBL" id="BGZK01000944">
    <property type="protein sequence ID" value="GBP65983.1"/>
    <property type="molecule type" value="Genomic_DNA"/>
</dbReference>
<evidence type="ECO:0000313" key="3">
    <source>
        <dbReference type="Proteomes" id="UP000299102"/>
    </source>
</evidence>
<accession>A0A4C1XSF6</accession>
<name>A0A4C1XSF6_EUMVA</name>
<feature type="region of interest" description="Disordered" evidence="1">
    <location>
        <begin position="142"/>
        <end position="164"/>
    </location>
</feature>
<sequence>MELAPMKSVECEKRQAFAPLVSIRFDRVSMSRCAHKQETTGHQFSGAPFEPCDAARRPRTLITRLSYKCLRTFELKTNTSGAAAGTGTRGGEEALQLIIQFLIYGAGPAARPRAPPADVLRPTAGYRRVRGFFYGATPIIRCGGPGRRPSPPEQRRAARPPRAASPGFIKIKTRMLIASLACD</sequence>
<evidence type="ECO:0000256" key="1">
    <source>
        <dbReference type="SAM" id="MobiDB-lite"/>
    </source>
</evidence>
<gene>
    <name evidence="2" type="ORF">EVAR_45904_1</name>
</gene>
<organism evidence="2 3">
    <name type="scientific">Eumeta variegata</name>
    <name type="common">Bagworm moth</name>
    <name type="synonym">Eumeta japonica</name>
    <dbReference type="NCBI Taxonomy" id="151549"/>
    <lineage>
        <taxon>Eukaryota</taxon>
        <taxon>Metazoa</taxon>
        <taxon>Ecdysozoa</taxon>
        <taxon>Arthropoda</taxon>
        <taxon>Hexapoda</taxon>
        <taxon>Insecta</taxon>
        <taxon>Pterygota</taxon>
        <taxon>Neoptera</taxon>
        <taxon>Endopterygota</taxon>
        <taxon>Lepidoptera</taxon>
        <taxon>Glossata</taxon>
        <taxon>Ditrysia</taxon>
        <taxon>Tineoidea</taxon>
        <taxon>Psychidae</taxon>
        <taxon>Oiketicinae</taxon>
        <taxon>Eumeta</taxon>
    </lineage>
</organism>
<comment type="caution">
    <text evidence="2">The sequence shown here is derived from an EMBL/GenBank/DDBJ whole genome shotgun (WGS) entry which is preliminary data.</text>
</comment>
<protein>
    <submittedName>
        <fullName evidence="2">Uncharacterized protein</fullName>
    </submittedName>
</protein>
<proteinExistence type="predicted"/>
<reference evidence="2 3" key="1">
    <citation type="journal article" date="2019" name="Commun. Biol.">
        <title>The bagworm genome reveals a unique fibroin gene that provides high tensile strength.</title>
        <authorList>
            <person name="Kono N."/>
            <person name="Nakamura H."/>
            <person name="Ohtoshi R."/>
            <person name="Tomita M."/>
            <person name="Numata K."/>
            <person name="Arakawa K."/>
        </authorList>
    </citation>
    <scope>NUCLEOTIDE SEQUENCE [LARGE SCALE GENOMIC DNA]</scope>
</reference>
<dbReference type="Proteomes" id="UP000299102">
    <property type="component" value="Unassembled WGS sequence"/>
</dbReference>
<evidence type="ECO:0000313" key="2">
    <source>
        <dbReference type="EMBL" id="GBP65983.1"/>
    </source>
</evidence>